<protein>
    <submittedName>
        <fullName evidence="3">Anti-anti-sigma regulatory factor (Antagonist of anti-sigma factor)</fullName>
    </submittedName>
</protein>
<dbReference type="PANTHER" id="PTHR33745">
    <property type="entry name" value="RSBT ANTAGONIST PROTEIN RSBS-RELATED"/>
    <property type="match status" value="1"/>
</dbReference>
<evidence type="ECO:0000256" key="1">
    <source>
        <dbReference type="ARBA" id="ARBA00022553"/>
    </source>
</evidence>
<dbReference type="Proteomes" id="UP000185829">
    <property type="component" value="Unassembled WGS sequence"/>
</dbReference>
<dbReference type="Gene3D" id="3.30.750.24">
    <property type="entry name" value="STAS domain"/>
    <property type="match status" value="1"/>
</dbReference>
<proteinExistence type="predicted"/>
<dbReference type="InterPro" id="IPR002645">
    <property type="entry name" value="STAS_dom"/>
</dbReference>
<comment type="caution">
    <text evidence="3">The sequence shown here is derived from an EMBL/GenBank/DDBJ whole genome shotgun (WGS) entry which is preliminary data.</text>
</comment>
<keyword evidence="1" id="KW-0597">Phosphoprotein</keyword>
<dbReference type="CDD" id="cd07041">
    <property type="entry name" value="STAS_RsbR_RsbS_like"/>
    <property type="match status" value="1"/>
</dbReference>
<feature type="domain" description="STAS" evidence="2">
    <location>
        <begin position="158"/>
        <end position="270"/>
    </location>
</feature>
<sequence length="273" mass="31439">MKGSLDTYKLLEFIQENKADFEDSLLNEAFNVKDKIEEILTVGNIDLINNAHKLVQYIIEAREQELQSFAKQEGIAWATHEIPLSFKLEWVQAIRRTLWRFLQEFNEVKNKVITEEFFSVEKQVNNQVDRFLNVFFITYSQYKDSLIMAQKELVENLSVPIIPITPSICILPLIGAVDLYRTNILEEKVLIEIGKLRIQTLIMDLSGIMEMEPEVIDHLMKIIDGTSLMGCTTVITGLRAEVVRNMINLGMRLNEKAQTLGTLQQALNKYLLS</sequence>
<dbReference type="InterPro" id="IPR036513">
    <property type="entry name" value="STAS_dom_sf"/>
</dbReference>
<gene>
    <name evidence="3" type="ORF">SAMN05878482_102443</name>
</gene>
<dbReference type="InterPro" id="IPR051932">
    <property type="entry name" value="Bact_StressResp_Reg"/>
</dbReference>
<dbReference type="AlphaFoldDB" id="A0A9X8R7P2"/>
<dbReference type="PROSITE" id="PS50801">
    <property type="entry name" value="STAS"/>
    <property type="match status" value="1"/>
</dbReference>
<name>A0A9X8R7P2_9BACI</name>
<dbReference type="Pfam" id="PF01740">
    <property type="entry name" value="STAS"/>
    <property type="match status" value="1"/>
</dbReference>
<dbReference type="PANTHER" id="PTHR33745:SF3">
    <property type="entry name" value="RSBT CO-ANTAGONIST PROTEIN RSBRC"/>
    <property type="match status" value="1"/>
</dbReference>
<reference evidence="3 4" key="1">
    <citation type="submission" date="2017-01" db="EMBL/GenBank/DDBJ databases">
        <authorList>
            <person name="Varghese N."/>
            <person name="Submissions S."/>
        </authorList>
    </citation>
    <scope>NUCLEOTIDE SEQUENCE [LARGE SCALE GENOMIC DNA]</scope>
    <source>
        <strain evidence="3 4">RUG2-6</strain>
    </source>
</reference>
<evidence type="ECO:0000259" key="2">
    <source>
        <dbReference type="PROSITE" id="PS50801"/>
    </source>
</evidence>
<dbReference type="SUPFAM" id="SSF52091">
    <property type="entry name" value="SpoIIaa-like"/>
    <property type="match status" value="1"/>
</dbReference>
<dbReference type="RefSeq" id="WP_076367053.1">
    <property type="nucleotide sequence ID" value="NZ_FTMX01000002.1"/>
</dbReference>
<evidence type="ECO:0000313" key="4">
    <source>
        <dbReference type="Proteomes" id="UP000185829"/>
    </source>
</evidence>
<evidence type="ECO:0000313" key="3">
    <source>
        <dbReference type="EMBL" id="SIQ88449.1"/>
    </source>
</evidence>
<dbReference type="EMBL" id="FTMX01000002">
    <property type="protein sequence ID" value="SIQ88449.1"/>
    <property type="molecule type" value="Genomic_DNA"/>
</dbReference>
<organism evidence="3 4">
    <name type="scientific">Peribacillus simplex</name>
    <dbReference type="NCBI Taxonomy" id="1478"/>
    <lineage>
        <taxon>Bacteria</taxon>
        <taxon>Bacillati</taxon>
        <taxon>Bacillota</taxon>
        <taxon>Bacilli</taxon>
        <taxon>Bacillales</taxon>
        <taxon>Bacillaceae</taxon>
        <taxon>Peribacillus</taxon>
    </lineage>
</organism>
<accession>A0A9X8R7P2</accession>